<dbReference type="GO" id="GO:0005634">
    <property type="term" value="C:nucleus"/>
    <property type="evidence" value="ECO:0007669"/>
    <property type="project" value="TreeGrafter"/>
</dbReference>
<keyword evidence="1 2" id="KW-0694">RNA-binding</keyword>
<dbReference type="SUPFAM" id="SSF54928">
    <property type="entry name" value="RNA-binding domain, RBD"/>
    <property type="match status" value="1"/>
</dbReference>
<dbReference type="InterPro" id="IPR012677">
    <property type="entry name" value="Nucleotide-bd_a/b_plait_sf"/>
</dbReference>
<sequence>MSSKLDQSLEDISKSRRQSGRGNNRRRSGAKPTTPKAPVGGIKKSTKPVRNSPRGPAKGTAIGPTSPVHESKIIVSGLPHDVSEASIKTVQDAVERHRSTYPTLVDSSICLSFDSGISERIGTAYEITISEDQTLGDYFVKTVGPVKRVTVTYNQNGVSRGIASIVFNKPDTAAKAAKELNGTLVDGRPMKVEVVVDATHAPQVAAPKPLSERVTQPKAQPKPATATKNATTTGRRGRARARKPKGPAQHKKTAEELDAEMEDYFVGSENAPSGAATTNGAAAAAAAAAGDETMAEIS</sequence>
<dbReference type="PANTHER" id="PTHR19965">
    <property type="entry name" value="RNA AND EXPORT FACTOR BINDING PROTEIN"/>
    <property type="match status" value="1"/>
</dbReference>
<reference evidence="5" key="1">
    <citation type="journal article" date="2014" name="PLoS Genet.">
        <title>Signature Gene Expression Reveals Novel Clues to the Molecular Mechanisms of Dimorphic Transition in Penicillium marneffei.</title>
        <authorList>
            <person name="Yang E."/>
            <person name="Wang G."/>
            <person name="Cai J."/>
            <person name="Woo P.C."/>
            <person name="Lau S.K."/>
            <person name="Yuen K.-Y."/>
            <person name="Chow W.-N."/>
            <person name="Lin X."/>
        </authorList>
    </citation>
    <scope>NUCLEOTIDE SEQUENCE [LARGE SCALE GENOMIC DNA]</scope>
    <source>
        <strain evidence="5">PM1</strain>
    </source>
</reference>
<comment type="caution">
    <text evidence="5">The sequence shown here is derived from an EMBL/GenBank/DDBJ whole genome shotgun (WGS) entry which is preliminary data.</text>
</comment>
<evidence type="ECO:0000256" key="1">
    <source>
        <dbReference type="ARBA" id="ARBA00022884"/>
    </source>
</evidence>
<dbReference type="PROSITE" id="PS50102">
    <property type="entry name" value="RRM"/>
    <property type="match status" value="1"/>
</dbReference>
<name>A0A093UTA0_TALMA</name>
<dbReference type="Pfam" id="PF00076">
    <property type="entry name" value="RRM_1"/>
    <property type="match status" value="1"/>
</dbReference>
<evidence type="ECO:0000259" key="4">
    <source>
        <dbReference type="PROSITE" id="PS50102"/>
    </source>
</evidence>
<evidence type="ECO:0000313" key="5">
    <source>
        <dbReference type="EMBL" id="KFX43160.1"/>
    </source>
</evidence>
<gene>
    <name evidence="5" type="ORF">GQ26_0370150</name>
</gene>
<dbReference type="GO" id="GO:0003729">
    <property type="term" value="F:mRNA binding"/>
    <property type="evidence" value="ECO:0007669"/>
    <property type="project" value="TreeGrafter"/>
</dbReference>
<protein>
    <submittedName>
        <fullName evidence="5">mRNA export protein mlo3</fullName>
    </submittedName>
</protein>
<organism evidence="5">
    <name type="scientific">Talaromyces marneffei PM1</name>
    <dbReference type="NCBI Taxonomy" id="1077442"/>
    <lineage>
        <taxon>Eukaryota</taxon>
        <taxon>Fungi</taxon>
        <taxon>Dikarya</taxon>
        <taxon>Ascomycota</taxon>
        <taxon>Pezizomycotina</taxon>
        <taxon>Eurotiomycetes</taxon>
        <taxon>Eurotiomycetidae</taxon>
        <taxon>Eurotiales</taxon>
        <taxon>Trichocomaceae</taxon>
        <taxon>Talaromyces</taxon>
        <taxon>Talaromyces sect. Talaromyces</taxon>
    </lineage>
</organism>
<feature type="compositionally biased region" description="Low complexity" evidence="3">
    <location>
        <begin position="274"/>
        <end position="290"/>
    </location>
</feature>
<dbReference type="Gene3D" id="3.30.70.330">
    <property type="match status" value="1"/>
</dbReference>
<dbReference type="Pfam" id="PF13865">
    <property type="entry name" value="FoP_duplication"/>
    <property type="match status" value="1"/>
</dbReference>
<dbReference type="PANTHER" id="PTHR19965:SF35">
    <property type="entry name" value="RNA ANNEALING PROTEIN YRA1"/>
    <property type="match status" value="1"/>
</dbReference>
<feature type="compositionally biased region" description="Basic residues" evidence="3">
    <location>
        <begin position="15"/>
        <end position="29"/>
    </location>
</feature>
<dbReference type="InterPro" id="IPR051229">
    <property type="entry name" value="ALYREF_mRNA_export"/>
</dbReference>
<dbReference type="HOGENOM" id="CLU_052367_2_0_1"/>
<evidence type="ECO:0000256" key="3">
    <source>
        <dbReference type="SAM" id="MobiDB-lite"/>
    </source>
</evidence>
<dbReference type="SMART" id="SM01218">
    <property type="entry name" value="FoP_duplication"/>
    <property type="match status" value="1"/>
</dbReference>
<dbReference type="SMART" id="SM00360">
    <property type="entry name" value="RRM"/>
    <property type="match status" value="1"/>
</dbReference>
<dbReference type="AlphaFoldDB" id="A0A093UTA0"/>
<dbReference type="InterPro" id="IPR035979">
    <property type="entry name" value="RBD_domain_sf"/>
</dbReference>
<dbReference type="InterPro" id="IPR025715">
    <property type="entry name" value="FoP_C"/>
</dbReference>
<dbReference type="EMBL" id="JPOX01000037">
    <property type="protein sequence ID" value="KFX43160.1"/>
    <property type="molecule type" value="Genomic_DNA"/>
</dbReference>
<feature type="domain" description="RRM" evidence="4">
    <location>
        <begin position="132"/>
        <end position="197"/>
    </location>
</feature>
<dbReference type="InterPro" id="IPR000504">
    <property type="entry name" value="RRM_dom"/>
</dbReference>
<feature type="compositionally biased region" description="Basic residues" evidence="3">
    <location>
        <begin position="235"/>
        <end position="251"/>
    </location>
</feature>
<accession>A0A093UTA0</accession>
<evidence type="ECO:0000256" key="2">
    <source>
        <dbReference type="PROSITE-ProRule" id="PRU00176"/>
    </source>
</evidence>
<feature type="compositionally biased region" description="Low complexity" evidence="3">
    <location>
        <begin position="216"/>
        <end position="234"/>
    </location>
</feature>
<feature type="region of interest" description="Disordered" evidence="3">
    <location>
        <begin position="1"/>
        <end position="68"/>
    </location>
</feature>
<proteinExistence type="predicted"/>
<feature type="region of interest" description="Disordered" evidence="3">
    <location>
        <begin position="203"/>
        <end position="298"/>
    </location>
</feature>